<accession>A0AA47M5D2</accession>
<reference evidence="10" key="1">
    <citation type="journal article" date="2023" name="Front. Mar. Sci.">
        <title>A new Merluccius polli reference genome to investigate the effects of global change in West African waters.</title>
        <authorList>
            <person name="Mateo J.L."/>
            <person name="Blanco-Fernandez C."/>
            <person name="Garcia-Vazquez E."/>
            <person name="Machado-Schiaffino G."/>
        </authorList>
    </citation>
    <scope>NUCLEOTIDE SEQUENCE</scope>
    <source>
        <strain evidence="10">C29</strain>
        <tissue evidence="10">Fin</tissue>
    </source>
</reference>
<evidence type="ECO:0000256" key="8">
    <source>
        <dbReference type="SAM" id="MobiDB-lite"/>
    </source>
</evidence>
<organism evidence="10 11">
    <name type="scientific">Merluccius polli</name>
    <name type="common">Benguela hake</name>
    <name type="synonym">Merluccius cadenati</name>
    <dbReference type="NCBI Taxonomy" id="89951"/>
    <lineage>
        <taxon>Eukaryota</taxon>
        <taxon>Metazoa</taxon>
        <taxon>Chordata</taxon>
        <taxon>Craniata</taxon>
        <taxon>Vertebrata</taxon>
        <taxon>Euteleostomi</taxon>
        <taxon>Actinopterygii</taxon>
        <taxon>Neopterygii</taxon>
        <taxon>Teleostei</taxon>
        <taxon>Neoteleostei</taxon>
        <taxon>Acanthomorphata</taxon>
        <taxon>Zeiogadaria</taxon>
        <taxon>Gadariae</taxon>
        <taxon>Gadiformes</taxon>
        <taxon>Gadoidei</taxon>
        <taxon>Merlucciidae</taxon>
        <taxon>Merluccius</taxon>
    </lineage>
</organism>
<evidence type="ECO:0000259" key="9">
    <source>
        <dbReference type="PROSITE" id="PS52009"/>
    </source>
</evidence>
<keyword evidence="11" id="KW-1185">Reference proteome</keyword>
<dbReference type="InterPro" id="IPR011496">
    <property type="entry name" value="O-GlcNAcase_cat"/>
</dbReference>
<feature type="region of interest" description="Disordered" evidence="8">
    <location>
        <begin position="313"/>
        <end position="368"/>
    </location>
</feature>
<keyword evidence="2" id="KW-0326">Glycosidase</keyword>
<dbReference type="Pfam" id="PF21788">
    <property type="entry name" value="TNP-like_GBD"/>
    <property type="match status" value="1"/>
</dbReference>
<feature type="compositionally biased region" description="Polar residues" evidence="8">
    <location>
        <begin position="313"/>
        <end position="328"/>
    </location>
</feature>
<dbReference type="Pfam" id="PF07555">
    <property type="entry name" value="NAGidase"/>
    <property type="match status" value="1"/>
</dbReference>
<evidence type="ECO:0000256" key="1">
    <source>
        <dbReference type="ARBA" id="ARBA00022801"/>
    </source>
</evidence>
<keyword evidence="1" id="KW-0378">Hydrolase</keyword>
<evidence type="ECO:0000256" key="5">
    <source>
        <dbReference type="ARBA" id="ARBA00052136"/>
    </source>
</evidence>
<feature type="compositionally biased region" description="Low complexity" evidence="8">
    <location>
        <begin position="343"/>
        <end position="354"/>
    </location>
</feature>
<evidence type="ECO:0000313" key="11">
    <source>
        <dbReference type="Proteomes" id="UP001174136"/>
    </source>
</evidence>
<dbReference type="GO" id="GO:0009100">
    <property type="term" value="P:glycoprotein metabolic process"/>
    <property type="evidence" value="ECO:0007669"/>
    <property type="project" value="TreeGrafter"/>
</dbReference>
<dbReference type="AlphaFoldDB" id="A0AA47M5D2"/>
<dbReference type="Gene3D" id="3.20.20.80">
    <property type="entry name" value="Glycosidases"/>
    <property type="match status" value="1"/>
</dbReference>
<sequence length="955" mass="106301">MEDRGQFLCGVVEGFYGRPWSMDQRKVLFQWMHQWGLNTYLYGPKDDLKHRLLWREVYSPEEEGQLRTLVVEAASRGVSFVYALSPGQDIVFSSACDLTLLKRKLKQVSDLGCQAFAILFDDIDHSMCQADSEAFSSFAHAQVSVANEIYRFLGEPPVFLFCPTEYCGSLCSPSVSKSIYLQTLGENLQPNISVIWTGSKVISRNLSVDCLAEVASVLQRPPLIWDNLHANDYDSRRLFLGPFKGREPQLRSHLRGLLLNPNCEFEANYIPLHTLGSWHRTSPCGEEGEDEPEYCPDRALSAALHNWMEELNQPLQPGRQTPNPTSRSKTPDRTERPPAQAKPLPMFPLSSSSPPSSPAKGGVENGGEVEVRRTPAEGPKHKAQGRVPCGGKGLLSESQVRLLVGLHYLPHEHGPAAQKLLQDLTWLKTHCHLVSTNGKKTAPQKVEEWRGRASRLISLCEDIAELHCSVVGGVNRAVLYDLYPYVWDLRNTALVAKAFVCWLDGRVLGDSSTLGTWKNCFHSHILLALLSECLNKIRAIGLNTTAVVCDQGTNNVALYKQLGISPITPFFMHSGVKVFALHDPPHLLKNTRSNLEKYNFKISTEHSSKTIKWSYLQKFFEFDSQLPIRKAPKLTKGHFQLNSFSKMHVNMAAQVLSHTVAAGLYTYVALGKLPGEAVHTAEFVELIDSLFDSFNSRCGTTTGAELLGVDSEPWVFKGGVSGEVQMLLPIGSSTELFTHPPPLFPTSRLYNVRPYHSKDKVELYRMVRQLHLRTQGGKDSNSTHPDVIGDRCLGACLAVCPEYSFVLEDELGVCGCVLGVGDVRTFIKRCHATWMPAMRDKYPAPRTGPSAAPAYTQDLVLLMEEDQGEYPDSLLHHFPSQLRLDALPQLVDASVSRTLLTALLAALKANGSQGVFCEVQPTDRQRLEFLTKLGFLEILRGEARSREGVVLGRLL</sequence>
<dbReference type="EMBL" id="JAOPHQ010005752">
    <property type="protein sequence ID" value="KAK0134038.1"/>
    <property type="molecule type" value="Genomic_DNA"/>
</dbReference>
<evidence type="ECO:0000256" key="6">
    <source>
        <dbReference type="ARBA" id="ARBA00066938"/>
    </source>
</evidence>
<dbReference type="InterPro" id="IPR048366">
    <property type="entry name" value="TNP-like_GBD"/>
</dbReference>
<dbReference type="EC" id="3.2.1.169" evidence="6"/>
<dbReference type="FunFam" id="3.40.630.30:FF:000226">
    <property type="entry name" value="Si:dkey-183c6.8"/>
    <property type="match status" value="1"/>
</dbReference>
<dbReference type="FunFam" id="3.20.20.80:FF:000009">
    <property type="entry name" value="O-GlcNAcase BT_4395"/>
    <property type="match status" value="1"/>
</dbReference>
<evidence type="ECO:0000256" key="3">
    <source>
        <dbReference type="ARBA" id="ARBA00030512"/>
    </source>
</evidence>
<name>A0AA47M5D2_MERPO</name>
<evidence type="ECO:0000256" key="7">
    <source>
        <dbReference type="ARBA" id="ARBA00076634"/>
    </source>
</evidence>
<dbReference type="GO" id="GO:0016231">
    <property type="term" value="F:beta-N-acetylglucosaminidase activity"/>
    <property type="evidence" value="ECO:0007669"/>
    <property type="project" value="TreeGrafter"/>
</dbReference>
<dbReference type="PANTHER" id="PTHR13170">
    <property type="entry name" value="O-GLCNACASE"/>
    <property type="match status" value="1"/>
</dbReference>
<evidence type="ECO:0000313" key="10">
    <source>
        <dbReference type="EMBL" id="KAK0134038.1"/>
    </source>
</evidence>
<comment type="catalytic activity">
    <reaction evidence="5">
        <text>3-O-(N-acetyl-beta-D-glucosaminyl)-L-threonyl-[protein] + H2O = L-threonyl-[protein] + N-acetyl-D-glucosamine</text>
        <dbReference type="Rhea" id="RHEA:48892"/>
        <dbReference type="Rhea" id="RHEA-COMP:11060"/>
        <dbReference type="Rhea" id="RHEA-COMP:12252"/>
        <dbReference type="ChEBI" id="CHEBI:15377"/>
        <dbReference type="ChEBI" id="CHEBI:30013"/>
        <dbReference type="ChEBI" id="CHEBI:90840"/>
        <dbReference type="ChEBI" id="CHEBI:506227"/>
        <dbReference type="EC" id="3.2.1.169"/>
    </reaction>
</comment>
<dbReference type="GO" id="GO:0102571">
    <property type="term" value="F:[protein]-3-O-(N-acetyl-D-glucosaminyl)-L-serine/L-threonine O-N-acetyl-alpha-D-glucosaminase activity"/>
    <property type="evidence" value="ECO:0007669"/>
    <property type="project" value="UniProtKB-EC"/>
</dbReference>
<comment type="catalytic activity">
    <reaction evidence="4">
        <text>3-O-(N-acetyl-beta-D-glucosaminyl)-L-seryl-[protein] + H2O = N-acetyl-D-glucosamine + L-seryl-[protein]</text>
        <dbReference type="Rhea" id="RHEA:48876"/>
        <dbReference type="Rhea" id="RHEA-COMP:9863"/>
        <dbReference type="Rhea" id="RHEA-COMP:12251"/>
        <dbReference type="ChEBI" id="CHEBI:15377"/>
        <dbReference type="ChEBI" id="CHEBI:29999"/>
        <dbReference type="ChEBI" id="CHEBI:90838"/>
        <dbReference type="ChEBI" id="CHEBI:506227"/>
        <dbReference type="EC" id="3.2.1.169"/>
    </reaction>
</comment>
<dbReference type="InterPro" id="IPR017853">
    <property type="entry name" value="GH"/>
</dbReference>
<dbReference type="Proteomes" id="UP001174136">
    <property type="component" value="Unassembled WGS sequence"/>
</dbReference>
<evidence type="ECO:0000256" key="4">
    <source>
        <dbReference type="ARBA" id="ARBA00050933"/>
    </source>
</evidence>
<evidence type="ECO:0000256" key="2">
    <source>
        <dbReference type="ARBA" id="ARBA00023295"/>
    </source>
</evidence>
<feature type="domain" description="GH84" evidence="9">
    <location>
        <begin position="7"/>
        <end position="283"/>
    </location>
</feature>
<comment type="caution">
    <text evidence="10">The sequence shown here is derived from an EMBL/GenBank/DDBJ whole genome shotgun (WGS) entry which is preliminary data.</text>
</comment>
<gene>
    <name evidence="10" type="primary">Mgea5_2</name>
    <name evidence="10" type="ORF">N1851_030403</name>
</gene>
<dbReference type="SUPFAM" id="SSF51445">
    <property type="entry name" value="(Trans)glycosidases"/>
    <property type="match status" value="1"/>
</dbReference>
<dbReference type="PROSITE" id="PS52009">
    <property type="entry name" value="GH84"/>
    <property type="match status" value="1"/>
</dbReference>
<protein>
    <recommendedName>
        <fullName evidence="6">protein O-GlcNAcase</fullName>
        <ecNumber evidence="6">3.2.1.169</ecNumber>
    </recommendedName>
    <alternativeName>
        <fullName evidence="3">Beta-N-acetylhexosaminidase</fullName>
    </alternativeName>
    <alternativeName>
        <fullName evidence="7">Beta-hexosaminidase</fullName>
    </alternativeName>
</protein>
<dbReference type="InterPro" id="IPR051822">
    <property type="entry name" value="Glycosyl_Hydrolase_84"/>
</dbReference>
<proteinExistence type="predicted"/>
<dbReference type="Gene3D" id="3.40.630.30">
    <property type="match status" value="1"/>
</dbReference>
<dbReference type="Gene3D" id="1.20.58.240">
    <property type="entry name" value="STAT, domain 1"/>
    <property type="match status" value="1"/>
</dbReference>
<dbReference type="PANTHER" id="PTHR13170:SF23">
    <property type="entry name" value="PROTEIN O-GLCNACASE-LIKE"/>
    <property type="match status" value="1"/>
</dbReference>